<name>A0A081BYE9_VECG1</name>
<dbReference type="HOGENOM" id="CLU_1607616_0_0_0"/>
<proteinExistence type="predicted"/>
<keyword evidence="1" id="KW-1133">Transmembrane helix</keyword>
<dbReference type="Proteomes" id="UP000030661">
    <property type="component" value="Unassembled WGS sequence"/>
</dbReference>
<keyword evidence="1" id="KW-0812">Transmembrane</keyword>
<accession>A0A081BYE9</accession>
<gene>
    <name evidence="2" type="ORF">U27_04319</name>
</gene>
<evidence type="ECO:0000256" key="1">
    <source>
        <dbReference type="SAM" id="Phobius"/>
    </source>
</evidence>
<reference evidence="2" key="1">
    <citation type="journal article" date="2015" name="PeerJ">
        <title>First genomic representation of candidate bacterial phylum KSB3 points to enhanced environmental sensing as a trigger of wastewater bulking.</title>
        <authorList>
            <person name="Sekiguchi Y."/>
            <person name="Ohashi A."/>
            <person name="Parks D.H."/>
            <person name="Yamauchi T."/>
            <person name="Tyson G.W."/>
            <person name="Hugenholtz P."/>
        </authorList>
    </citation>
    <scope>NUCLEOTIDE SEQUENCE [LARGE SCALE GENOMIC DNA]</scope>
</reference>
<dbReference type="STRING" id="1499967.U27_04319"/>
<dbReference type="EMBL" id="DF820466">
    <property type="protein sequence ID" value="GAK57354.1"/>
    <property type="molecule type" value="Genomic_DNA"/>
</dbReference>
<feature type="transmembrane region" description="Helical" evidence="1">
    <location>
        <begin position="21"/>
        <end position="39"/>
    </location>
</feature>
<keyword evidence="1" id="KW-0472">Membrane</keyword>
<sequence length="165" mass="19091">MSAHIPEQQRVPIRNIFKEKELWMLIGVGILFFYRPLFFGETFFERDLYLYFFLRKQLLSDFSRRMPGLYRIPICTEVSRILTCQQELERLPWEQRLPLLSAGAATLILTSEIITVPGIELIQSMPNRSNLPLYLYHNTRATQPNSGELVFSAGVVVLPVPSCRG</sequence>
<evidence type="ECO:0000313" key="3">
    <source>
        <dbReference type="Proteomes" id="UP000030661"/>
    </source>
</evidence>
<protein>
    <submittedName>
        <fullName evidence="2">Uncharacterized protein</fullName>
    </submittedName>
</protein>
<dbReference type="AlphaFoldDB" id="A0A081BYE9"/>
<evidence type="ECO:0000313" key="2">
    <source>
        <dbReference type="EMBL" id="GAK57354.1"/>
    </source>
</evidence>
<keyword evidence="3" id="KW-1185">Reference proteome</keyword>
<organism evidence="2">
    <name type="scientific">Vecturithrix granuli</name>
    <dbReference type="NCBI Taxonomy" id="1499967"/>
    <lineage>
        <taxon>Bacteria</taxon>
        <taxon>Candidatus Moduliflexota</taxon>
        <taxon>Candidatus Vecturitrichia</taxon>
        <taxon>Candidatus Vecturitrichales</taxon>
        <taxon>Candidatus Vecturitrichaceae</taxon>
        <taxon>Candidatus Vecturithrix</taxon>
    </lineage>
</organism>